<keyword evidence="3" id="KW-1185">Reference proteome</keyword>
<dbReference type="AlphaFoldDB" id="A0A915EMV7"/>
<dbReference type="PANTHER" id="PTHR23028">
    <property type="entry name" value="ACETYLTRANSFERASE"/>
    <property type="match status" value="1"/>
</dbReference>
<feature type="domain" description="Acyltransferase 3" evidence="2">
    <location>
        <begin position="24"/>
        <end position="92"/>
    </location>
</feature>
<dbReference type="InterPro" id="IPR050879">
    <property type="entry name" value="Acyltransferase_3"/>
</dbReference>
<dbReference type="Pfam" id="PF01757">
    <property type="entry name" value="Acyl_transf_3"/>
    <property type="match status" value="1"/>
</dbReference>
<name>A0A915EMV7_9BILA</name>
<organism evidence="3 4">
    <name type="scientific">Ditylenchus dipsaci</name>
    <dbReference type="NCBI Taxonomy" id="166011"/>
    <lineage>
        <taxon>Eukaryota</taxon>
        <taxon>Metazoa</taxon>
        <taxon>Ecdysozoa</taxon>
        <taxon>Nematoda</taxon>
        <taxon>Chromadorea</taxon>
        <taxon>Rhabditida</taxon>
        <taxon>Tylenchina</taxon>
        <taxon>Tylenchomorpha</taxon>
        <taxon>Sphaerularioidea</taxon>
        <taxon>Anguinidae</taxon>
        <taxon>Anguininae</taxon>
        <taxon>Ditylenchus</taxon>
    </lineage>
</organism>
<dbReference type="PANTHER" id="PTHR23028:SF53">
    <property type="entry name" value="ACYL_TRANSF_3 DOMAIN-CONTAINING PROTEIN"/>
    <property type="match status" value="1"/>
</dbReference>
<protein>
    <submittedName>
        <fullName evidence="4">Acyltransferase 3 domain-containing protein</fullName>
    </submittedName>
</protein>
<dbReference type="GO" id="GO:0016020">
    <property type="term" value="C:membrane"/>
    <property type="evidence" value="ECO:0007669"/>
    <property type="project" value="TreeGrafter"/>
</dbReference>
<evidence type="ECO:0000313" key="3">
    <source>
        <dbReference type="Proteomes" id="UP000887574"/>
    </source>
</evidence>
<feature type="transmembrane region" description="Helical" evidence="1">
    <location>
        <begin position="63"/>
        <end position="81"/>
    </location>
</feature>
<sequence length="93" mass="10789">MVASLFLISADLKGLKNHEYAKQINEYKFLMHTWSLSVEIQYYFVAPMLVFVLAKLKNRFTKWTFAACLVIALISGLFQALQNDTNISFIFFL</sequence>
<keyword evidence="1" id="KW-1133">Transmembrane helix</keyword>
<evidence type="ECO:0000259" key="2">
    <source>
        <dbReference type="Pfam" id="PF01757"/>
    </source>
</evidence>
<proteinExistence type="predicted"/>
<dbReference type="InterPro" id="IPR002656">
    <property type="entry name" value="Acyl_transf_3_dom"/>
</dbReference>
<dbReference type="GO" id="GO:0000271">
    <property type="term" value="P:polysaccharide biosynthetic process"/>
    <property type="evidence" value="ECO:0007669"/>
    <property type="project" value="TreeGrafter"/>
</dbReference>
<evidence type="ECO:0000313" key="4">
    <source>
        <dbReference type="WBParaSite" id="jg7935"/>
    </source>
</evidence>
<keyword evidence="1" id="KW-0812">Transmembrane</keyword>
<evidence type="ECO:0000256" key="1">
    <source>
        <dbReference type="SAM" id="Phobius"/>
    </source>
</evidence>
<accession>A0A915EMV7</accession>
<dbReference type="GO" id="GO:0016747">
    <property type="term" value="F:acyltransferase activity, transferring groups other than amino-acyl groups"/>
    <property type="evidence" value="ECO:0007669"/>
    <property type="project" value="InterPro"/>
</dbReference>
<keyword evidence="1" id="KW-0472">Membrane</keyword>
<dbReference type="WBParaSite" id="jg7935">
    <property type="protein sequence ID" value="jg7935"/>
    <property type="gene ID" value="jg7935"/>
</dbReference>
<feature type="transmembrane region" description="Helical" evidence="1">
    <location>
        <begin position="40"/>
        <end position="56"/>
    </location>
</feature>
<reference evidence="4" key="1">
    <citation type="submission" date="2022-11" db="UniProtKB">
        <authorList>
            <consortium name="WormBaseParasite"/>
        </authorList>
    </citation>
    <scope>IDENTIFICATION</scope>
</reference>
<dbReference type="Proteomes" id="UP000887574">
    <property type="component" value="Unplaced"/>
</dbReference>